<proteinExistence type="predicted"/>
<dbReference type="AlphaFoldDB" id="A0A4V1J5B8"/>
<keyword evidence="1" id="KW-0732">Signal</keyword>
<dbReference type="EMBL" id="ML002360">
    <property type="protein sequence ID" value="RKP38509.1"/>
    <property type="molecule type" value="Genomic_DNA"/>
</dbReference>
<reference evidence="3" key="1">
    <citation type="journal article" date="2018" name="Nat. Microbiol.">
        <title>Leveraging single-cell genomics to expand the fungal tree of life.</title>
        <authorList>
            <person name="Ahrendt S.R."/>
            <person name="Quandt C.A."/>
            <person name="Ciobanu D."/>
            <person name="Clum A."/>
            <person name="Salamov A."/>
            <person name="Andreopoulos B."/>
            <person name="Cheng J.F."/>
            <person name="Woyke T."/>
            <person name="Pelin A."/>
            <person name="Henrissat B."/>
            <person name="Reynolds N.K."/>
            <person name="Benny G.L."/>
            <person name="Smith M.E."/>
            <person name="James T.Y."/>
            <person name="Grigoriev I.V."/>
        </authorList>
    </citation>
    <scope>NUCLEOTIDE SEQUENCE [LARGE SCALE GENOMIC DNA]</scope>
    <source>
        <strain evidence="3">RSA 468</strain>
    </source>
</reference>
<evidence type="ECO:0008006" key="4">
    <source>
        <dbReference type="Google" id="ProtNLM"/>
    </source>
</evidence>
<protein>
    <recommendedName>
        <fullName evidence="4">F-box domain-containing protein</fullName>
    </recommendedName>
</protein>
<dbReference type="Proteomes" id="UP000268162">
    <property type="component" value="Unassembled WGS sequence"/>
</dbReference>
<name>A0A4V1J5B8_9FUNG</name>
<accession>A0A4V1J5B8</accession>
<organism evidence="2 3">
    <name type="scientific">Dimargaris cristalligena</name>
    <dbReference type="NCBI Taxonomy" id="215637"/>
    <lineage>
        <taxon>Eukaryota</taxon>
        <taxon>Fungi</taxon>
        <taxon>Fungi incertae sedis</taxon>
        <taxon>Zoopagomycota</taxon>
        <taxon>Kickxellomycotina</taxon>
        <taxon>Dimargaritomycetes</taxon>
        <taxon>Dimargaritales</taxon>
        <taxon>Dimargaritaceae</taxon>
        <taxon>Dimargaris</taxon>
    </lineage>
</organism>
<sequence length="312" mass="34664">MYSSIICLALAIGTSTVIAAPTSASHLTGKPTEVIHQILERCDVADLSEFRSANLELNNIDMCYRYNYVVSVQNALRTGSVPIINLRSSLEGVLGNLSVLLESETHIHFYQRFIRGTLKQTGYSQMGKFEVAGFKDRLDQLRARGAYPQRPLSEFTPKGLVVSAPLQSAVMNKDLAILDRVLHYLTLPTSSIMLGLRLAQNLNEDDVKFAALASHGALITGADSLDLTRYDPVYSNYLMPFYDRFLKSFIHQLVNSLALGFVASGDTDDLKNFLEMVEKNMSRFYAPRHLAAAVAVELDQEVMAQVLGQYMI</sequence>
<keyword evidence="3" id="KW-1185">Reference proteome</keyword>
<gene>
    <name evidence="2" type="ORF">BJ085DRAFT_30178</name>
</gene>
<feature type="signal peptide" evidence="1">
    <location>
        <begin position="1"/>
        <end position="19"/>
    </location>
</feature>
<evidence type="ECO:0000313" key="2">
    <source>
        <dbReference type="EMBL" id="RKP38509.1"/>
    </source>
</evidence>
<evidence type="ECO:0000256" key="1">
    <source>
        <dbReference type="SAM" id="SignalP"/>
    </source>
</evidence>
<feature type="chain" id="PRO_5020695049" description="F-box domain-containing protein" evidence="1">
    <location>
        <begin position="20"/>
        <end position="312"/>
    </location>
</feature>
<evidence type="ECO:0000313" key="3">
    <source>
        <dbReference type="Proteomes" id="UP000268162"/>
    </source>
</evidence>